<dbReference type="AlphaFoldDB" id="C6HYY7"/>
<name>C6HYY7_9BACT</name>
<gene>
    <name evidence="1" type="ORF">UBAL3_94320029</name>
</gene>
<proteinExistence type="predicted"/>
<dbReference type="InterPro" id="IPR013783">
    <property type="entry name" value="Ig-like_fold"/>
</dbReference>
<keyword evidence="2" id="KW-1185">Reference proteome</keyword>
<reference evidence="1 2" key="1">
    <citation type="journal article" date="2009" name="Appl. Environ. Microbiol.">
        <title>Community genomic and proteomic analyses of chemoautotrophic iron-oxidizing "Leptospirillum rubarum" (Group II) and "Leptospirillum ferrodiazotrophum" (Group III) bacteria in acid mine drainage biofilms.</title>
        <authorList>
            <person name="Goltsman D.S."/>
            <person name="Denef V.J."/>
            <person name="Singer S.W."/>
            <person name="VerBerkmoes N.C."/>
            <person name="Lefsrud M."/>
            <person name="Mueller R.S."/>
            <person name="Dick G.J."/>
            <person name="Sun C.L."/>
            <person name="Wheeler K.E."/>
            <person name="Zemla A."/>
            <person name="Baker B.J."/>
            <person name="Hauser L."/>
            <person name="Land M."/>
            <person name="Shah M.B."/>
            <person name="Thelen M.P."/>
            <person name="Hettich R.L."/>
            <person name="Banfield J.F."/>
        </authorList>
    </citation>
    <scope>NUCLEOTIDE SEQUENCE [LARGE SCALE GENOMIC DNA]</scope>
</reference>
<dbReference type="Gene3D" id="2.60.40.10">
    <property type="entry name" value="Immunoglobulins"/>
    <property type="match status" value="1"/>
</dbReference>
<dbReference type="EMBL" id="GG693879">
    <property type="protein sequence ID" value="EES52173.1"/>
    <property type="molecule type" value="Genomic_DNA"/>
</dbReference>
<protein>
    <submittedName>
        <fullName evidence="1">Uncharacterized protein</fullName>
    </submittedName>
</protein>
<organism evidence="1 2">
    <name type="scientific">Leptospirillum ferrodiazotrophum</name>
    <dbReference type="NCBI Taxonomy" id="412449"/>
    <lineage>
        <taxon>Bacteria</taxon>
        <taxon>Pseudomonadati</taxon>
        <taxon>Nitrospirota</taxon>
        <taxon>Nitrospiria</taxon>
        <taxon>Nitrospirales</taxon>
        <taxon>Nitrospiraceae</taxon>
        <taxon>Leptospirillum</taxon>
    </lineage>
</organism>
<accession>C6HYY7</accession>
<evidence type="ECO:0000313" key="1">
    <source>
        <dbReference type="EMBL" id="EES52173.1"/>
    </source>
</evidence>
<evidence type="ECO:0000313" key="2">
    <source>
        <dbReference type="Proteomes" id="UP000009374"/>
    </source>
</evidence>
<sequence length="527" mass="53161">MISLFSPFGRRLSFFSFLLPLVVLASLGGCKGGLLAFPGSANESLSGPTLYSVSGVAMDGPISGGSVAVAQYQSDGSLVPLGTVTTGRDGSFQITSLFDLSGGPVSFTLTGGTNIDIASGATITTPTGVSLTALIPAADLTHTVVVLTPFSSLEATEAQTLASQGSSIEEALSKARTDWSGFLGFDPAEVPPANMAAGPASANASGIYGLLLAGLSQFTNHIGQTQNLAPGMANPLGLLPLLEQDLGDGVFNGLAPGNPTPLTYYGYTLSGETLRQEVTAEALVFLWSGQNQSGLTPQTTDGILNGVAMNTGPLFPPSPSPSLPDPGTPQVTISSPASATFVNKTISVAASATDSLGIATLVVTGSGIVLPGGELTGNPVLAEIDTTKSPSGPASLSATATDYAGNTQTTTTLFTIDNVPPTITNLSPANGGLYSPGCTGNPTTVTVTGTLQDNLSGPSGVQVQETAPSSTSISTTYSPVNSTTGNFSFTFIAPANSCKTANYAFTINGFDKVTNETVLNYTLGVTN</sequence>
<dbReference type="Proteomes" id="UP000009374">
    <property type="component" value="Unassembled WGS sequence"/>
</dbReference>